<evidence type="ECO:0000256" key="7">
    <source>
        <dbReference type="RuleBase" id="RU004466"/>
    </source>
</evidence>
<accession>A0A2M9G2W8</accession>
<dbReference type="GO" id="GO:0046872">
    <property type="term" value="F:metal ion binding"/>
    <property type="evidence" value="ECO:0007669"/>
    <property type="project" value="UniProtKB-KW"/>
</dbReference>
<dbReference type="PANTHER" id="PTHR43281:SF1">
    <property type="entry name" value="FARNESYL DIPHOSPHATE SYNTHASE"/>
    <property type="match status" value="1"/>
</dbReference>
<dbReference type="InterPro" id="IPR053378">
    <property type="entry name" value="Prenyl_diphosphate_synthase"/>
</dbReference>
<evidence type="ECO:0000256" key="6">
    <source>
        <dbReference type="ARBA" id="ARBA00023229"/>
    </source>
</evidence>
<dbReference type="SUPFAM" id="SSF48576">
    <property type="entry name" value="Terpenoid synthases"/>
    <property type="match status" value="1"/>
</dbReference>
<keyword evidence="6" id="KW-0414">Isoprene biosynthesis</keyword>
<evidence type="ECO:0000256" key="3">
    <source>
        <dbReference type="ARBA" id="ARBA00022679"/>
    </source>
</evidence>
<dbReference type="AlphaFoldDB" id="A0A2M9G2W8"/>
<dbReference type="NCBIfam" id="NF045485">
    <property type="entry name" value="FPPsyn"/>
    <property type="match status" value="1"/>
</dbReference>
<evidence type="ECO:0000256" key="4">
    <source>
        <dbReference type="ARBA" id="ARBA00022723"/>
    </source>
</evidence>
<evidence type="ECO:0000313" key="9">
    <source>
        <dbReference type="EMBL" id="PJK30053.1"/>
    </source>
</evidence>
<comment type="cofactor">
    <cofactor evidence="1">
        <name>Mg(2+)</name>
        <dbReference type="ChEBI" id="CHEBI:18420"/>
    </cofactor>
</comment>
<reference evidence="9 10" key="1">
    <citation type="submission" date="2017-11" db="EMBL/GenBank/DDBJ databases">
        <title>Draft genome sequence of Rhizobiales bacterium SY3-13.</title>
        <authorList>
            <person name="Sun C."/>
        </authorList>
    </citation>
    <scope>NUCLEOTIDE SEQUENCE [LARGE SCALE GENOMIC DNA]</scope>
    <source>
        <strain evidence="9 10">SY3-13</strain>
    </source>
</reference>
<evidence type="ECO:0000259" key="8">
    <source>
        <dbReference type="PROSITE" id="PS50042"/>
    </source>
</evidence>
<dbReference type="Gene3D" id="1.10.600.10">
    <property type="entry name" value="Farnesyl Diphosphate Synthase"/>
    <property type="match status" value="1"/>
</dbReference>
<name>A0A2M9G2W8_9PROT</name>
<dbReference type="InterPro" id="IPR000595">
    <property type="entry name" value="cNMP-bd_dom"/>
</dbReference>
<dbReference type="PROSITE" id="PS00723">
    <property type="entry name" value="POLYPRENYL_SYNTHASE_1"/>
    <property type="match status" value="1"/>
</dbReference>
<dbReference type="FunFam" id="1.10.600.10:FF:000001">
    <property type="entry name" value="Geranylgeranyl diphosphate synthase"/>
    <property type="match status" value="1"/>
</dbReference>
<dbReference type="EMBL" id="PHIG01000031">
    <property type="protein sequence ID" value="PJK30053.1"/>
    <property type="molecule type" value="Genomic_DNA"/>
</dbReference>
<organism evidence="9 10">
    <name type="scientific">Minwuia thermotolerans</name>
    <dbReference type="NCBI Taxonomy" id="2056226"/>
    <lineage>
        <taxon>Bacteria</taxon>
        <taxon>Pseudomonadati</taxon>
        <taxon>Pseudomonadota</taxon>
        <taxon>Alphaproteobacteria</taxon>
        <taxon>Minwuiales</taxon>
        <taxon>Minwuiaceae</taxon>
        <taxon>Minwuia</taxon>
    </lineage>
</organism>
<evidence type="ECO:0000256" key="2">
    <source>
        <dbReference type="ARBA" id="ARBA00006706"/>
    </source>
</evidence>
<dbReference type="RefSeq" id="WP_109793424.1">
    <property type="nucleotide sequence ID" value="NZ_PHIG01000031.1"/>
</dbReference>
<comment type="similarity">
    <text evidence="2 7">Belongs to the FPP/GGPP synthase family.</text>
</comment>
<dbReference type="CDD" id="cd00685">
    <property type="entry name" value="Trans_IPPS_HT"/>
    <property type="match status" value="1"/>
</dbReference>
<sequence length="296" mass="31999">MNAALAEALQASAAAVEAELDRLATVPDALEARVWEAMRYSLFAGGKRLRPFLVMATGDLFFVPHDSSVRAAAAIEMIHTYSLIHDDLPCMDDDDLRRGKPTNHRQFDEATAVLAGDALQPLAFRTLLDPATDPSADIRLDLAQRLARAAGAEGMVGGQMIDLQAETTSYDLDQITRLQNMKTGALIAWSCEAGAILGRATAREREALKAYGLDLGLAFQIADDLLDAAGSAEEMGKAVGKDAEAGKETFITLMGPEGARKRAEELVAHAVARLDLFGERAFLLREVARYVIDRRS</sequence>
<dbReference type="PANTHER" id="PTHR43281">
    <property type="entry name" value="FARNESYL DIPHOSPHATE SYNTHASE"/>
    <property type="match status" value="1"/>
</dbReference>
<evidence type="ECO:0000256" key="5">
    <source>
        <dbReference type="ARBA" id="ARBA00022842"/>
    </source>
</evidence>
<proteinExistence type="inferred from homology"/>
<dbReference type="PROSITE" id="PS00444">
    <property type="entry name" value="POLYPRENYL_SYNTHASE_2"/>
    <property type="match status" value="1"/>
</dbReference>
<comment type="caution">
    <text evidence="9">The sequence shown here is derived from an EMBL/GenBank/DDBJ whole genome shotgun (WGS) entry which is preliminary data.</text>
</comment>
<keyword evidence="10" id="KW-1185">Reference proteome</keyword>
<dbReference type="SFLD" id="SFLDG01017">
    <property type="entry name" value="Polyprenyl_Transferase_Like"/>
    <property type="match status" value="1"/>
</dbReference>
<protein>
    <submittedName>
        <fullName evidence="9">Farnesyl-diphosphate synthase</fullName>
    </submittedName>
</protein>
<dbReference type="Pfam" id="PF00348">
    <property type="entry name" value="polyprenyl_synt"/>
    <property type="match status" value="1"/>
</dbReference>
<gene>
    <name evidence="9" type="ORF">CVT23_09845</name>
</gene>
<dbReference type="InterPro" id="IPR000092">
    <property type="entry name" value="Polyprenyl_synt"/>
</dbReference>
<dbReference type="GO" id="GO:0004659">
    <property type="term" value="F:prenyltransferase activity"/>
    <property type="evidence" value="ECO:0007669"/>
    <property type="project" value="InterPro"/>
</dbReference>
<keyword evidence="3 7" id="KW-0808">Transferase</keyword>
<dbReference type="PROSITE" id="PS50042">
    <property type="entry name" value="CNMP_BINDING_3"/>
    <property type="match status" value="1"/>
</dbReference>
<dbReference type="SFLD" id="SFLDS00005">
    <property type="entry name" value="Isoprenoid_Synthase_Type_I"/>
    <property type="match status" value="1"/>
</dbReference>
<dbReference type="OrthoDB" id="9805316at2"/>
<dbReference type="GO" id="GO:0005737">
    <property type="term" value="C:cytoplasm"/>
    <property type="evidence" value="ECO:0007669"/>
    <property type="project" value="UniProtKB-ARBA"/>
</dbReference>
<evidence type="ECO:0000313" key="10">
    <source>
        <dbReference type="Proteomes" id="UP000229498"/>
    </source>
</evidence>
<dbReference type="Proteomes" id="UP000229498">
    <property type="component" value="Unassembled WGS sequence"/>
</dbReference>
<evidence type="ECO:0000256" key="1">
    <source>
        <dbReference type="ARBA" id="ARBA00001946"/>
    </source>
</evidence>
<keyword evidence="4" id="KW-0479">Metal-binding</keyword>
<dbReference type="GO" id="GO:0016114">
    <property type="term" value="P:terpenoid biosynthetic process"/>
    <property type="evidence" value="ECO:0007669"/>
    <property type="project" value="UniProtKB-ARBA"/>
</dbReference>
<dbReference type="InterPro" id="IPR008949">
    <property type="entry name" value="Isoprenoid_synthase_dom_sf"/>
</dbReference>
<dbReference type="InterPro" id="IPR033749">
    <property type="entry name" value="Polyprenyl_synt_CS"/>
</dbReference>
<feature type="domain" description="Cyclic nucleotide-binding" evidence="8">
    <location>
        <begin position="212"/>
        <end position="289"/>
    </location>
</feature>
<keyword evidence="5" id="KW-0460">Magnesium</keyword>